<organism evidence="7 8">
    <name type="scientific">Paenibacillus baimaensis</name>
    <dbReference type="NCBI Taxonomy" id="2982185"/>
    <lineage>
        <taxon>Bacteria</taxon>
        <taxon>Bacillati</taxon>
        <taxon>Bacillota</taxon>
        <taxon>Bacilli</taxon>
        <taxon>Bacillales</taxon>
        <taxon>Paenibacillaceae</taxon>
        <taxon>Paenibacillus</taxon>
    </lineage>
</organism>
<dbReference type="Proteomes" id="UP001652445">
    <property type="component" value="Unassembled WGS sequence"/>
</dbReference>
<evidence type="ECO:0000313" key="8">
    <source>
        <dbReference type="Proteomes" id="UP001652445"/>
    </source>
</evidence>
<evidence type="ECO:0000256" key="3">
    <source>
        <dbReference type="ARBA" id="ARBA00022764"/>
    </source>
</evidence>
<evidence type="ECO:0000256" key="1">
    <source>
        <dbReference type="ARBA" id="ARBA00004418"/>
    </source>
</evidence>
<comment type="caution">
    <text evidence="7">The sequence shown here is derived from an EMBL/GenBank/DDBJ whole genome shotgun (WGS) entry which is preliminary data.</text>
</comment>
<protein>
    <submittedName>
        <fullName evidence="7">Heparinase II/III-family protein</fullName>
    </submittedName>
</protein>
<keyword evidence="8" id="KW-1185">Reference proteome</keyword>
<keyword evidence="5" id="KW-0812">Transmembrane</keyword>
<evidence type="ECO:0000256" key="4">
    <source>
        <dbReference type="ARBA" id="ARBA00023239"/>
    </source>
</evidence>
<evidence type="ECO:0000256" key="2">
    <source>
        <dbReference type="ARBA" id="ARBA00022729"/>
    </source>
</evidence>
<dbReference type="PANTHER" id="PTHR39210">
    <property type="entry name" value="HEPARIN-SULFATE LYASE"/>
    <property type="match status" value="1"/>
</dbReference>
<evidence type="ECO:0000256" key="5">
    <source>
        <dbReference type="SAM" id="Phobius"/>
    </source>
</evidence>
<keyword evidence="2" id="KW-0732">Signal</keyword>
<reference evidence="7 8" key="1">
    <citation type="submission" date="2022-09" db="EMBL/GenBank/DDBJ databases">
        <authorList>
            <person name="Han X.L."/>
            <person name="Wang Q."/>
            <person name="Lu T."/>
        </authorList>
    </citation>
    <scope>NUCLEOTIDE SEQUENCE [LARGE SCALE GENOMIC DNA]</scope>
    <source>
        <strain evidence="7 8">WQ 127069</strain>
    </source>
</reference>
<accession>A0ABT2UHW9</accession>
<dbReference type="Pfam" id="PF07940">
    <property type="entry name" value="Hepar_II_III_C"/>
    <property type="match status" value="1"/>
</dbReference>
<dbReference type="SUPFAM" id="SSF48230">
    <property type="entry name" value="Chondroitin AC/alginate lyase"/>
    <property type="match status" value="1"/>
</dbReference>
<feature type="domain" description="Heparinase II/III-like C-terminal" evidence="6">
    <location>
        <begin position="593"/>
        <end position="735"/>
    </location>
</feature>
<feature type="transmembrane region" description="Helical" evidence="5">
    <location>
        <begin position="12"/>
        <end position="30"/>
    </location>
</feature>
<keyword evidence="5" id="KW-1133">Transmembrane helix</keyword>
<keyword evidence="3" id="KW-0574">Periplasm</keyword>
<dbReference type="EMBL" id="JAOQIO010000077">
    <property type="protein sequence ID" value="MCU6794237.1"/>
    <property type="molecule type" value="Genomic_DNA"/>
</dbReference>
<dbReference type="Gene3D" id="2.70.98.70">
    <property type="match status" value="1"/>
</dbReference>
<sequence length="1054" mass="118323">MRFNGFKKKSIVWTFGLSFIVSAIALFIPFEDTTSSALQSTDPVKTRSTYYTPKKVQAARNNIAKYDWAKTIRNNAVAEADRYLRRGSSLLWESITPQTIPRSYTVNQYEGSPITGQELNQYGAYPYEFNVAKEPWKLTDPSSGYKFPTNDYGAYYKSGLNANGIFDSNLADRSLLVNQLYPDKGKTWGVDDGSGWIDASGNKFTFIAYYNHWAIWRDFVNKALLSLRDAYLYTGDPKYASAGIILLHRIADVYPSMDVSAYKWDDGFRNSHGLTGQGKILGSVWEAALLRDIISCYDAFFPAMQDNDSDWVRFLEERRKIYYPDEEPLNAGSIRKHIEDQILRQIYPAVKKAQIYGNVGFHQSTLAMAAVVLDDPAVTREWIDFIFRTGGLMEDSKGVRVTGGNINYVLMYDVDRDGLGNEASPEYNSYWLDNLRQVADILNGYDRYPEMDIYQNVKFHKMFSAFVPFVLSGKYSPSIGDSGSTGKPEIWLNKNTLVKGFEVYGDPLLAQAAVFANKNSITGLINDIFMLDPDTTIKNIQDVIKTQGTLQLNSVNLSGYGLAILRDGTTRTAEEMKKTDNQRDLWMYYGRNSTSHAHKDSLNLGMHAFGLDLMPDLGYVSYADNNWLSMYWERNTISHNTVTVDKSIQSESWTGNPLHFDNTGQVQLIDVEAPHVYSQTELYRRTTSLIRVDDNNSYAVDFFRVQGGSNHDFSFHTGDGVLTTQGLKLTNQPEGTYAGSKIPYANEAYTTKSSSGFNYLTNVKIANNPSLISSMDWKLTDTWKALPGPADIHLRLTMLGKLDHIALADGKPPQNKPGNPESLRYVIAHRSGTELSSTFTSVIEPYRKERYIESIEEASVFYQGNLVPNMEARAVKVTLKSGRTDYIISALDRNKSYIVDNRIQFQGSFGYYSEKALVPVYAYVQEGSFIGLPEAPAISGVAPSIEGKVTNWSGGLTDNNWLEVDLKKLGDMQFGSLTGRSIRINHAGLAVDSPNTVFEIKGSSNLPDGKVKIELGDTPIVHGWKDPRDYSKGYDYLVADGDTFTIPLSTERKY</sequence>
<dbReference type="InterPro" id="IPR008929">
    <property type="entry name" value="Chondroitin_lyas"/>
</dbReference>
<keyword evidence="4" id="KW-0456">Lyase</keyword>
<comment type="subcellular location">
    <subcellularLocation>
        <location evidence="1">Periplasm</location>
    </subcellularLocation>
</comment>
<keyword evidence="5" id="KW-0472">Membrane</keyword>
<evidence type="ECO:0000313" key="7">
    <source>
        <dbReference type="EMBL" id="MCU6794237.1"/>
    </source>
</evidence>
<evidence type="ECO:0000259" key="6">
    <source>
        <dbReference type="Pfam" id="PF07940"/>
    </source>
</evidence>
<proteinExistence type="predicted"/>
<dbReference type="InterPro" id="IPR012480">
    <property type="entry name" value="Hepar_II_III_C"/>
</dbReference>
<gene>
    <name evidence="7" type="ORF">OB236_19200</name>
</gene>
<name>A0ABT2UHW9_9BACL</name>
<dbReference type="Gene3D" id="1.50.10.100">
    <property type="entry name" value="Chondroitin AC/alginate lyase"/>
    <property type="match status" value="1"/>
</dbReference>
<dbReference type="PANTHER" id="PTHR39210:SF1">
    <property type="entry name" value="HEPARIN-SULFATE LYASE"/>
    <property type="match status" value="1"/>
</dbReference>
<dbReference type="RefSeq" id="WP_262685414.1">
    <property type="nucleotide sequence ID" value="NZ_JAOQIO010000077.1"/>
</dbReference>